<sequence length="129" mass="14941">MLKRVYTITLLGTTYTITIEDAIKTGLSFKRYDMTDPENWYGIAAPYIDFFVANMLRLSELRTGDNLMPITRDGDRIRCFPVEKYELNGGHHILLEGCTFPPEKRGSMAQSVDPMTAMLHIRTEEKYRR</sequence>
<accession>A0ABD1FE11</accession>
<keyword evidence="2" id="KW-1185">Reference proteome</keyword>
<evidence type="ECO:0000313" key="1">
    <source>
        <dbReference type="EMBL" id="KAL1516594.1"/>
    </source>
</evidence>
<reference evidence="1 2" key="1">
    <citation type="submission" date="2024-05" db="EMBL/GenBank/DDBJ databases">
        <title>Genetic variation in Jamaican populations of the coffee berry borer (Hypothenemus hampei).</title>
        <authorList>
            <person name="Errbii M."/>
            <person name="Myrie A."/>
        </authorList>
    </citation>
    <scope>NUCLEOTIDE SEQUENCE [LARGE SCALE GENOMIC DNA]</scope>
    <source>
        <strain evidence="1">JA-Hopewell-2020-01-JO</strain>
        <tissue evidence="1">Whole body</tissue>
    </source>
</reference>
<proteinExistence type="predicted"/>
<dbReference type="Proteomes" id="UP001566132">
    <property type="component" value="Unassembled WGS sequence"/>
</dbReference>
<evidence type="ECO:0008006" key="3">
    <source>
        <dbReference type="Google" id="ProtNLM"/>
    </source>
</evidence>
<comment type="caution">
    <text evidence="1">The sequence shown here is derived from an EMBL/GenBank/DDBJ whole genome shotgun (WGS) entry which is preliminary data.</text>
</comment>
<evidence type="ECO:0000313" key="2">
    <source>
        <dbReference type="Proteomes" id="UP001566132"/>
    </source>
</evidence>
<dbReference type="AlphaFoldDB" id="A0ABD1FE11"/>
<gene>
    <name evidence="1" type="ORF">ABEB36_000489</name>
</gene>
<dbReference type="EMBL" id="JBDJPC010000001">
    <property type="protein sequence ID" value="KAL1516594.1"/>
    <property type="molecule type" value="Genomic_DNA"/>
</dbReference>
<organism evidence="1 2">
    <name type="scientific">Hypothenemus hampei</name>
    <name type="common">Coffee berry borer</name>
    <dbReference type="NCBI Taxonomy" id="57062"/>
    <lineage>
        <taxon>Eukaryota</taxon>
        <taxon>Metazoa</taxon>
        <taxon>Ecdysozoa</taxon>
        <taxon>Arthropoda</taxon>
        <taxon>Hexapoda</taxon>
        <taxon>Insecta</taxon>
        <taxon>Pterygota</taxon>
        <taxon>Neoptera</taxon>
        <taxon>Endopterygota</taxon>
        <taxon>Coleoptera</taxon>
        <taxon>Polyphaga</taxon>
        <taxon>Cucujiformia</taxon>
        <taxon>Curculionidae</taxon>
        <taxon>Scolytinae</taxon>
        <taxon>Hypothenemus</taxon>
    </lineage>
</organism>
<protein>
    <recommendedName>
        <fullName evidence="3">Phage protein</fullName>
    </recommendedName>
</protein>
<name>A0ABD1FE11_HYPHA</name>